<reference evidence="4" key="1">
    <citation type="submission" date="2009-11" db="EMBL/GenBank/DDBJ databases">
        <title>The complete chromosome 2 of Sphaerobacter thermophilus DSM 20745.</title>
        <authorList>
            <person name="Lucas S."/>
            <person name="Copeland A."/>
            <person name="Lapidus A."/>
            <person name="Glavina del Rio T."/>
            <person name="Dalin E."/>
            <person name="Tice H."/>
            <person name="Bruce D."/>
            <person name="Goodwin L."/>
            <person name="Pitluck S."/>
            <person name="Kyrpides N."/>
            <person name="Mavromatis K."/>
            <person name="Ivanova N."/>
            <person name="Mikhailova N."/>
            <person name="LaButti K.M."/>
            <person name="Clum A."/>
            <person name="Sun H.I."/>
            <person name="Brettin T."/>
            <person name="Detter J.C."/>
            <person name="Han C."/>
            <person name="Larimer F."/>
            <person name="Land M."/>
            <person name="Hauser L."/>
            <person name="Markowitz V."/>
            <person name="Cheng J.F."/>
            <person name="Hugenholtz P."/>
            <person name="Woyke T."/>
            <person name="Wu D."/>
            <person name="Steenblock K."/>
            <person name="Schneider S."/>
            <person name="Pukall R."/>
            <person name="Goeker M."/>
            <person name="Klenk H.P."/>
            <person name="Eisen J.A."/>
        </authorList>
    </citation>
    <scope>NUCLEOTIDE SEQUENCE [LARGE SCALE GENOMIC DNA]</scope>
    <source>
        <strain evidence="4">ATCC 49802 / DSM 20745 / S 6022</strain>
    </source>
</reference>
<reference evidence="3 4" key="2">
    <citation type="journal article" date="2010" name="Stand. Genomic Sci.">
        <title>Complete genome sequence of Desulfohalobium retbaense type strain (HR(100)).</title>
        <authorList>
            <person name="Spring S."/>
            <person name="Nolan M."/>
            <person name="Lapidus A."/>
            <person name="Glavina Del Rio T."/>
            <person name="Copeland A."/>
            <person name="Tice H."/>
            <person name="Cheng J.F."/>
            <person name="Lucas S."/>
            <person name="Land M."/>
            <person name="Chen F."/>
            <person name="Bruce D."/>
            <person name="Goodwin L."/>
            <person name="Pitluck S."/>
            <person name="Ivanova N."/>
            <person name="Mavromatis K."/>
            <person name="Mikhailova N."/>
            <person name="Pati A."/>
            <person name="Chen A."/>
            <person name="Palaniappan K."/>
            <person name="Hauser L."/>
            <person name="Chang Y.J."/>
            <person name="Jeffries C.D."/>
            <person name="Munk C."/>
            <person name="Kiss H."/>
            <person name="Chain P."/>
            <person name="Han C."/>
            <person name="Brettin T."/>
            <person name="Detter J.C."/>
            <person name="Schuler E."/>
            <person name="Goker M."/>
            <person name="Rohde M."/>
            <person name="Bristow J."/>
            <person name="Eisen J.A."/>
            <person name="Markowitz V."/>
            <person name="Hugenholtz P."/>
            <person name="Kyrpides N.C."/>
            <person name="Klenk H.P."/>
        </authorList>
    </citation>
    <scope>NUCLEOTIDE SEQUENCE [LARGE SCALE GENOMIC DNA]</scope>
    <source>
        <strain evidence="4">ATCC 49802 / DSM 20745 / S 6022</strain>
    </source>
</reference>
<keyword evidence="4" id="KW-1185">Reference proteome</keyword>
<dbReference type="HOGENOM" id="CLU_025996_0_7_0"/>
<accession>D1CAK3</accession>
<dbReference type="InterPro" id="IPR050834">
    <property type="entry name" value="Glycosyltransf_2"/>
</dbReference>
<gene>
    <name evidence="3" type="ordered locus">Sthe_3447</name>
</gene>
<organism evidence="3 4">
    <name type="scientific">Sphaerobacter thermophilus (strain ATCC 49802 / DSM 20745 / KCCM 41009 / NCIMB 13125 / S 6022)</name>
    <dbReference type="NCBI Taxonomy" id="479434"/>
    <lineage>
        <taxon>Bacteria</taxon>
        <taxon>Pseudomonadati</taxon>
        <taxon>Thermomicrobiota</taxon>
        <taxon>Thermomicrobia</taxon>
        <taxon>Sphaerobacterales</taxon>
        <taxon>Sphaerobacterineae</taxon>
        <taxon>Sphaerobacteraceae</taxon>
        <taxon>Sphaerobacter</taxon>
    </lineage>
</organism>
<protein>
    <submittedName>
        <fullName evidence="3">Glycosyl transferase family 2</fullName>
    </submittedName>
</protein>
<feature type="domain" description="Glycosyltransferase 2-like" evidence="2">
    <location>
        <begin position="36"/>
        <end position="148"/>
    </location>
</feature>
<feature type="region of interest" description="Disordered" evidence="1">
    <location>
        <begin position="1"/>
        <end position="25"/>
    </location>
</feature>
<dbReference type="FunCoup" id="D1CAK3">
    <property type="interactions" value="85"/>
</dbReference>
<dbReference type="SUPFAM" id="SSF53448">
    <property type="entry name" value="Nucleotide-diphospho-sugar transferases"/>
    <property type="match status" value="1"/>
</dbReference>
<dbReference type="PANTHER" id="PTHR43685">
    <property type="entry name" value="GLYCOSYLTRANSFERASE"/>
    <property type="match status" value="1"/>
</dbReference>
<dbReference type="AlphaFoldDB" id="D1CAK3"/>
<dbReference type="InterPro" id="IPR001173">
    <property type="entry name" value="Glyco_trans_2-like"/>
</dbReference>
<sequence>MTMAVDHRSSVPRPNHKGEQNAAARTGPEVVAPLVSIIIDNYNYGHLIAEAIDSALAQTYPNIEVVVVDDGSTDNSRDVIARYGDRVVPVFKENGGQCSAFNAGFAACRGDIITLLDSDDVWDRDKVARVVDIFQRHPEVGWVGHKLTITDEVLKPLGYTFPDRLETGLVPPDPHLHLERMVKVGVCGLSFRRSAGERAFPIPHEDGIWRTCADLYLMSMFAIEGIWGYTLDESLGLYRQHAGQEFAQPDAIARRIERDATISEALAEIWTQRTGRRFYSSTVYKHRLVATALTGHSIWSGERWRLLADGIRSVVDLLRPHPRLAARQGAAIMLAFAFPNWWTRRVFRRFGTQLVPRTAATS</sequence>
<evidence type="ECO:0000256" key="1">
    <source>
        <dbReference type="SAM" id="MobiDB-lite"/>
    </source>
</evidence>
<proteinExistence type="predicted"/>
<evidence type="ECO:0000259" key="2">
    <source>
        <dbReference type="Pfam" id="PF00535"/>
    </source>
</evidence>
<dbReference type="STRING" id="479434.Sthe_3447"/>
<dbReference type="GO" id="GO:0016740">
    <property type="term" value="F:transferase activity"/>
    <property type="evidence" value="ECO:0007669"/>
    <property type="project" value="UniProtKB-KW"/>
</dbReference>
<dbReference type="RefSeq" id="WP_012873881.1">
    <property type="nucleotide sequence ID" value="NC_013524.1"/>
</dbReference>
<evidence type="ECO:0000313" key="3">
    <source>
        <dbReference type="EMBL" id="ACZ40846.1"/>
    </source>
</evidence>
<dbReference type="PANTHER" id="PTHR43685:SF11">
    <property type="entry name" value="GLYCOSYLTRANSFERASE TAGX-RELATED"/>
    <property type="match status" value="1"/>
</dbReference>
<dbReference type="InParanoid" id="D1CAK3"/>
<dbReference type="Proteomes" id="UP000002027">
    <property type="component" value="Chromosome 2"/>
</dbReference>
<dbReference type="CAZy" id="GT2">
    <property type="family name" value="Glycosyltransferase Family 2"/>
</dbReference>
<dbReference type="KEGG" id="sti:Sthe_3447"/>
<dbReference type="EMBL" id="CP001824">
    <property type="protein sequence ID" value="ACZ40846.1"/>
    <property type="molecule type" value="Genomic_DNA"/>
</dbReference>
<name>D1CAK3_SPHTD</name>
<dbReference type="Gene3D" id="3.90.550.10">
    <property type="entry name" value="Spore Coat Polysaccharide Biosynthesis Protein SpsA, Chain A"/>
    <property type="match status" value="1"/>
</dbReference>
<dbReference type="InterPro" id="IPR029044">
    <property type="entry name" value="Nucleotide-diphossugar_trans"/>
</dbReference>
<keyword evidence="3" id="KW-0808">Transferase</keyword>
<dbReference type="Pfam" id="PF00535">
    <property type="entry name" value="Glycos_transf_2"/>
    <property type="match status" value="1"/>
</dbReference>
<evidence type="ECO:0000313" key="4">
    <source>
        <dbReference type="Proteomes" id="UP000002027"/>
    </source>
</evidence>
<dbReference type="eggNOG" id="COG1216">
    <property type="taxonomic scope" value="Bacteria"/>
</dbReference>